<reference evidence="1" key="1">
    <citation type="journal article" date="2022" name="Plant J.">
        <title>Strategies of tolerance reflected in two North American maple genomes.</title>
        <authorList>
            <person name="McEvoy S.L."/>
            <person name="Sezen U.U."/>
            <person name="Trouern-Trend A."/>
            <person name="McMahon S.M."/>
            <person name="Schaberg P.G."/>
            <person name="Yang J."/>
            <person name="Wegrzyn J.L."/>
            <person name="Swenson N.G."/>
        </authorList>
    </citation>
    <scope>NUCLEOTIDE SEQUENCE</scope>
    <source>
        <strain evidence="1">91603</strain>
    </source>
</reference>
<comment type="caution">
    <text evidence="1">The sequence shown here is derived from an EMBL/GenBank/DDBJ whole genome shotgun (WGS) entry which is preliminary data.</text>
</comment>
<gene>
    <name evidence="1" type="ORF">LWI28_015550</name>
</gene>
<proteinExistence type="predicted"/>
<reference evidence="1" key="2">
    <citation type="submission" date="2023-02" db="EMBL/GenBank/DDBJ databases">
        <authorList>
            <person name="Swenson N.G."/>
            <person name="Wegrzyn J.L."/>
            <person name="Mcevoy S.L."/>
        </authorList>
    </citation>
    <scope>NUCLEOTIDE SEQUENCE</scope>
    <source>
        <strain evidence="1">91603</strain>
        <tissue evidence="1">Leaf</tissue>
    </source>
</reference>
<evidence type="ECO:0000313" key="1">
    <source>
        <dbReference type="EMBL" id="KAI9153723.1"/>
    </source>
</evidence>
<name>A0AAD5NEY1_ACENE</name>
<dbReference type="AlphaFoldDB" id="A0AAD5NEY1"/>
<evidence type="ECO:0000313" key="2">
    <source>
        <dbReference type="Proteomes" id="UP001064489"/>
    </source>
</evidence>
<organism evidence="1 2">
    <name type="scientific">Acer negundo</name>
    <name type="common">Box elder</name>
    <dbReference type="NCBI Taxonomy" id="4023"/>
    <lineage>
        <taxon>Eukaryota</taxon>
        <taxon>Viridiplantae</taxon>
        <taxon>Streptophyta</taxon>
        <taxon>Embryophyta</taxon>
        <taxon>Tracheophyta</taxon>
        <taxon>Spermatophyta</taxon>
        <taxon>Magnoliopsida</taxon>
        <taxon>eudicotyledons</taxon>
        <taxon>Gunneridae</taxon>
        <taxon>Pentapetalae</taxon>
        <taxon>rosids</taxon>
        <taxon>malvids</taxon>
        <taxon>Sapindales</taxon>
        <taxon>Sapindaceae</taxon>
        <taxon>Hippocastanoideae</taxon>
        <taxon>Acereae</taxon>
        <taxon>Acer</taxon>
    </lineage>
</organism>
<keyword evidence="2" id="KW-1185">Reference proteome</keyword>
<protein>
    <submittedName>
        <fullName evidence="1">Uncharacterized protein</fullName>
    </submittedName>
</protein>
<sequence length="169" mass="18730">MKGHPARDQWVETIPPRRWSGVSRNLGKQLVKEAGSDVLREKVNHVSKSPEVNHARESSSFSIFTTGITERGFLDGPSLTKCSGLAEEGIEKVKDGKSIGPNPGKWKWWAQVRVKFSDGLDGSVQPGKRSHVHIDDGSVKKMKMVQCDEGSLVDFDEISTSRFLPACRK</sequence>
<accession>A0AAD5NEY1</accession>
<dbReference type="EMBL" id="JAJSOW010000108">
    <property type="protein sequence ID" value="KAI9153723.1"/>
    <property type="molecule type" value="Genomic_DNA"/>
</dbReference>
<dbReference type="Proteomes" id="UP001064489">
    <property type="component" value="Chromosome 11"/>
</dbReference>